<accession>A0A3N4IHC5</accession>
<feature type="compositionally biased region" description="Low complexity" evidence="1">
    <location>
        <begin position="905"/>
        <end position="919"/>
    </location>
</feature>
<feature type="compositionally biased region" description="Pro residues" evidence="1">
    <location>
        <begin position="758"/>
        <end position="774"/>
    </location>
</feature>
<evidence type="ECO:0000313" key="3">
    <source>
        <dbReference type="Proteomes" id="UP000275078"/>
    </source>
</evidence>
<evidence type="ECO:0000313" key="2">
    <source>
        <dbReference type="EMBL" id="RPA84827.1"/>
    </source>
</evidence>
<feature type="region of interest" description="Disordered" evidence="1">
    <location>
        <begin position="751"/>
        <end position="835"/>
    </location>
</feature>
<feature type="compositionally biased region" description="Basic and acidic residues" evidence="1">
    <location>
        <begin position="983"/>
        <end position="997"/>
    </location>
</feature>
<feature type="region of interest" description="Disordered" evidence="1">
    <location>
        <begin position="426"/>
        <end position="450"/>
    </location>
</feature>
<dbReference type="Proteomes" id="UP000275078">
    <property type="component" value="Unassembled WGS sequence"/>
</dbReference>
<feature type="compositionally biased region" description="Polar residues" evidence="1">
    <location>
        <begin position="215"/>
        <end position="225"/>
    </location>
</feature>
<feature type="compositionally biased region" description="Gly residues" evidence="1">
    <location>
        <begin position="998"/>
        <end position="1010"/>
    </location>
</feature>
<evidence type="ECO:0000256" key="1">
    <source>
        <dbReference type="SAM" id="MobiDB-lite"/>
    </source>
</evidence>
<feature type="region of interest" description="Disordered" evidence="1">
    <location>
        <begin position="899"/>
        <end position="1035"/>
    </location>
</feature>
<proteinExistence type="predicted"/>
<sequence>MARSTDPLSLLRTQISLLPSFTDLPHLNAPLTTVKSDTILISQGPDTEPQEFATFTFRFGESLAKEQSQKVLNEVVPEGLQILDTQNKKTKRNTFGLFRNESIRTDVSGETMYDADIRQRGEEVTIHIEEGIYGRVDEGHKDGDSVKTIVLVIPLNSTAQIAKVTGSLVESIARFIDTGSVDAPKTEDRSRPATAGSGVLPHRRRSPLAHFRNLSPGNRDTIMSTDSDDEGIIVQARMVNFSKSRPGSRGTMYDFPNPFGQLPPIPPSPSLHGFRDSAYLSSSTRHDSFSKSPPQSPNGTEAQDSFEQRMEMWGGYLAPASEGRLGASTESLLDPGIIRAFPIETEEKSKHNTTFVDEEGDGIQGLGVPQRPKLNRRISAESRVRVQNDKKLFIYLTTNALDQKLRGQTGSIRIAKLNTAKSEEWGFRSASPTTPSDSYHKKNASIAKGWPKRSSSFANLMTMAVPPEVPSPTEQPPAQSRLPPKMTNNLAVDENIDESSFPSNVNVRLVSLKTSVGRPRGAIQIQNELRRTIREWFEDVADDEGRRRYREHDVDGGELSLEDEALHIKEEIWGDVLGGACNTETASAGTVDMIVAVARGRDVEREDRIFEERVINRVESLGDRYREMTGRRSCSLALSYILSNHSSQYSSVPGSLATLPPSSPLPALEKFLIHNPTTRFLLLELSPAQLPILSDLQSLLSPPPTLSTGPAYPPLVHILPLTRTPSHRPLTVATFPPFFAQLTTALNAREKSSGFIPPSAPSPVPPPPTRPVPALPTLAATANPPSDLHPPGTPAGFTEPRMSPGSPIGGQFLSLDDDDSSSGNEEIYPGKHSIDEAPYHSMAHKASVPNMRLPTSRPARSNTIHNHHHFQQQNNSSSYATSPIEPTGIRHSQLVPLPQHQQAGSSVKTKSSKVFSVSSHLRRGFESRDNLKRDKEHKKKEKDHGLGKLKESNGSNTHLRGELRSESRGGVVNLNAIGGMAGRDSRNGRRTDSRNGSRDGGFGGIGGPQHGGPPISRGSNASGGAGPNGGWGRAGGKALRLLGLE</sequence>
<feature type="region of interest" description="Disordered" evidence="1">
    <location>
        <begin position="182"/>
        <end position="228"/>
    </location>
</feature>
<dbReference type="EMBL" id="ML119657">
    <property type="protein sequence ID" value="RPA84827.1"/>
    <property type="molecule type" value="Genomic_DNA"/>
</dbReference>
<organism evidence="2 3">
    <name type="scientific">Ascobolus immersus RN42</name>
    <dbReference type="NCBI Taxonomy" id="1160509"/>
    <lineage>
        <taxon>Eukaryota</taxon>
        <taxon>Fungi</taxon>
        <taxon>Dikarya</taxon>
        <taxon>Ascomycota</taxon>
        <taxon>Pezizomycotina</taxon>
        <taxon>Pezizomycetes</taxon>
        <taxon>Pezizales</taxon>
        <taxon>Ascobolaceae</taxon>
        <taxon>Ascobolus</taxon>
    </lineage>
</organism>
<name>A0A3N4IHC5_ASCIM</name>
<feature type="compositionally biased region" description="Basic and acidic residues" evidence="1">
    <location>
        <begin position="923"/>
        <end position="934"/>
    </location>
</feature>
<protein>
    <submittedName>
        <fullName evidence="2">Uncharacterized protein</fullName>
    </submittedName>
</protein>
<reference evidence="2 3" key="1">
    <citation type="journal article" date="2018" name="Nat. Ecol. Evol.">
        <title>Pezizomycetes genomes reveal the molecular basis of ectomycorrhizal truffle lifestyle.</title>
        <authorList>
            <person name="Murat C."/>
            <person name="Payen T."/>
            <person name="Noel B."/>
            <person name="Kuo A."/>
            <person name="Morin E."/>
            <person name="Chen J."/>
            <person name="Kohler A."/>
            <person name="Krizsan K."/>
            <person name="Balestrini R."/>
            <person name="Da Silva C."/>
            <person name="Montanini B."/>
            <person name="Hainaut M."/>
            <person name="Levati E."/>
            <person name="Barry K.W."/>
            <person name="Belfiori B."/>
            <person name="Cichocki N."/>
            <person name="Clum A."/>
            <person name="Dockter R.B."/>
            <person name="Fauchery L."/>
            <person name="Guy J."/>
            <person name="Iotti M."/>
            <person name="Le Tacon F."/>
            <person name="Lindquist E.A."/>
            <person name="Lipzen A."/>
            <person name="Malagnac F."/>
            <person name="Mello A."/>
            <person name="Molinier V."/>
            <person name="Miyauchi S."/>
            <person name="Poulain J."/>
            <person name="Riccioni C."/>
            <person name="Rubini A."/>
            <person name="Sitrit Y."/>
            <person name="Splivallo R."/>
            <person name="Traeger S."/>
            <person name="Wang M."/>
            <person name="Zifcakova L."/>
            <person name="Wipf D."/>
            <person name="Zambonelli A."/>
            <person name="Paolocci F."/>
            <person name="Nowrousian M."/>
            <person name="Ottonello S."/>
            <person name="Baldrian P."/>
            <person name="Spatafora J.W."/>
            <person name="Henrissat B."/>
            <person name="Nagy L.G."/>
            <person name="Aury J.M."/>
            <person name="Wincker P."/>
            <person name="Grigoriev I.V."/>
            <person name="Bonfante P."/>
            <person name="Martin F.M."/>
        </authorList>
    </citation>
    <scope>NUCLEOTIDE SEQUENCE [LARGE SCALE GENOMIC DNA]</scope>
    <source>
        <strain evidence="2 3">RN42</strain>
    </source>
</reference>
<gene>
    <name evidence="2" type="ORF">BJ508DRAFT_323382</name>
</gene>
<feature type="region of interest" description="Disordered" evidence="1">
    <location>
        <begin position="243"/>
        <end position="304"/>
    </location>
</feature>
<keyword evidence="3" id="KW-1185">Reference proteome</keyword>
<feature type="compositionally biased region" description="Polar residues" evidence="1">
    <location>
        <begin position="290"/>
        <end position="304"/>
    </location>
</feature>
<feature type="compositionally biased region" description="Basic and acidic residues" evidence="1">
    <location>
        <begin position="942"/>
        <end position="951"/>
    </location>
</feature>
<feature type="compositionally biased region" description="Gly residues" evidence="1">
    <location>
        <begin position="1021"/>
        <end position="1035"/>
    </location>
</feature>
<feature type="compositionally biased region" description="Low complexity" evidence="1">
    <location>
        <begin position="775"/>
        <end position="786"/>
    </location>
</feature>
<dbReference type="AlphaFoldDB" id="A0A3N4IHC5"/>